<accession>A0ABS9V8W0</accession>
<dbReference type="Gene3D" id="3.40.50.150">
    <property type="entry name" value="Vaccinia Virus protein VP39"/>
    <property type="match status" value="1"/>
</dbReference>
<organism evidence="8 9">
    <name type="scientific">Belliella alkalica</name>
    <dbReference type="NCBI Taxonomy" id="1730871"/>
    <lineage>
        <taxon>Bacteria</taxon>
        <taxon>Pseudomonadati</taxon>
        <taxon>Bacteroidota</taxon>
        <taxon>Cytophagia</taxon>
        <taxon>Cytophagales</taxon>
        <taxon>Cyclobacteriaceae</taxon>
        <taxon>Belliella</taxon>
    </lineage>
</organism>
<keyword evidence="5" id="KW-0949">S-adenosyl-L-methionine</keyword>
<dbReference type="EMBL" id="JAKZGO010000003">
    <property type="protein sequence ID" value="MCH7412861.1"/>
    <property type="molecule type" value="Genomic_DNA"/>
</dbReference>
<dbReference type="InterPro" id="IPR002295">
    <property type="entry name" value="N4/N6-MTase_EcoPI_Mod-like"/>
</dbReference>
<dbReference type="PRINTS" id="PR00506">
    <property type="entry name" value="D21N6MTFRASE"/>
</dbReference>
<keyword evidence="3" id="KW-0489">Methyltransferase</keyword>
<evidence type="ECO:0000313" key="9">
    <source>
        <dbReference type="Proteomes" id="UP001165430"/>
    </source>
</evidence>
<dbReference type="InterPro" id="IPR002052">
    <property type="entry name" value="DNA_methylase_N6_adenine_CS"/>
</dbReference>
<evidence type="ECO:0000259" key="7">
    <source>
        <dbReference type="Pfam" id="PF01555"/>
    </source>
</evidence>
<reference evidence="8" key="1">
    <citation type="submission" date="2022-03" db="EMBL/GenBank/DDBJ databases">
        <title>De novo assembled genomes of Belliella spp. (Cyclobacteriaceae) strains.</title>
        <authorList>
            <person name="Szabo A."/>
            <person name="Korponai K."/>
            <person name="Felfoldi T."/>
        </authorList>
    </citation>
    <scope>NUCLEOTIDE SEQUENCE</scope>
    <source>
        <strain evidence="8">DSM 111903</strain>
    </source>
</reference>
<keyword evidence="9" id="KW-1185">Reference proteome</keyword>
<comment type="catalytic activity">
    <reaction evidence="6">
        <text>a 2'-deoxyadenosine in DNA + S-adenosyl-L-methionine = an N(6)-methyl-2'-deoxyadenosine in DNA + S-adenosyl-L-homocysteine + H(+)</text>
        <dbReference type="Rhea" id="RHEA:15197"/>
        <dbReference type="Rhea" id="RHEA-COMP:12418"/>
        <dbReference type="Rhea" id="RHEA-COMP:12419"/>
        <dbReference type="ChEBI" id="CHEBI:15378"/>
        <dbReference type="ChEBI" id="CHEBI:57856"/>
        <dbReference type="ChEBI" id="CHEBI:59789"/>
        <dbReference type="ChEBI" id="CHEBI:90615"/>
        <dbReference type="ChEBI" id="CHEBI:90616"/>
        <dbReference type="EC" id="2.1.1.72"/>
    </reaction>
</comment>
<feature type="domain" description="DNA methylase N-4/N-6" evidence="7">
    <location>
        <begin position="105"/>
        <end position="427"/>
    </location>
</feature>
<dbReference type="PIRSF" id="PIRSF015855">
    <property type="entry name" value="TypeIII_Mtase_mKpnI"/>
    <property type="match status" value="1"/>
</dbReference>
<gene>
    <name evidence="8" type="ORF">MM213_05135</name>
</gene>
<evidence type="ECO:0000256" key="5">
    <source>
        <dbReference type="ARBA" id="ARBA00022691"/>
    </source>
</evidence>
<dbReference type="SUPFAM" id="SSF53335">
    <property type="entry name" value="S-adenosyl-L-methionine-dependent methyltransferases"/>
    <property type="match status" value="1"/>
</dbReference>
<evidence type="ECO:0000256" key="4">
    <source>
        <dbReference type="ARBA" id="ARBA00022679"/>
    </source>
</evidence>
<dbReference type="InterPro" id="IPR002941">
    <property type="entry name" value="DNA_methylase_N4/N6"/>
</dbReference>
<evidence type="ECO:0000256" key="1">
    <source>
        <dbReference type="ARBA" id="ARBA00006594"/>
    </source>
</evidence>
<evidence type="ECO:0000256" key="2">
    <source>
        <dbReference type="ARBA" id="ARBA00011900"/>
    </source>
</evidence>
<evidence type="ECO:0000256" key="6">
    <source>
        <dbReference type="ARBA" id="ARBA00047942"/>
    </source>
</evidence>
<dbReference type="InterPro" id="IPR029063">
    <property type="entry name" value="SAM-dependent_MTases_sf"/>
</dbReference>
<dbReference type="Proteomes" id="UP001165430">
    <property type="component" value="Unassembled WGS sequence"/>
</dbReference>
<evidence type="ECO:0000256" key="3">
    <source>
        <dbReference type="ARBA" id="ARBA00022603"/>
    </source>
</evidence>
<sequence>MTEYTFETIDKLLDMLKKKHPKAFFNDELDLKKLDEILQNENQIKSGLQWLGKEASKNQALSKSNFKLTPNPEKSIEFNSSENIFIEGDNLDALKLLQEDFTERIKAIYIDPPYNTGSESFVYTDKFSSAKSSQKPENHFESIHSNWLSMIYPRLILGRKLLRNDGLIFVSIDDHELANLKLLMDEVFGEENYIEIFSWVKSETPANLSRKSKKVVEYVLCYQKLKDKSKFKGIKKTSPSSNGLLNQSNAINILTFPKNKVTTRIPDGKIPKGNYGTDKYTIELLEDTEVKAGFFIKKVTLKAKFKWTQPKLDEEIKKGTFIQIPTIKLSPSYEKLSYDEEVPPNLINHKVGVDTNETASKELQAMLGAKVFDFPKPPSLIKYLLGFSDDSEGIFLDFFAGSGATAQAVLEMNEKDLGKRKYICVQLPETIKHNTEAYRNGFRKISEITHKRLSLLHKKHKNSLPKIDSGFKYFELKELENQGTFVF</sequence>
<keyword evidence="4" id="KW-0808">Transferase</keyword>
<protein>
    <recommendedName>
        <fullName evidence="2">site-specific DNA-methyltransferase (adenine-specific)</fullName>
        <ecNumber evidence="2">2.1.1.72</ecNumber>
    </recommendedName>
</protein>
<evidence type="ECO:0000313" key="8">
    <source>
        <dbReference type="EMBL" id="MCH7412861.1"/>
    </source>
</evidence>
<dbReference type="PROSITE" id="PS00092">
    <property type="entry name" value="N6_MTASE"/>
    <property type="match status" value="1"/>
</dbReference>
<dbReference type="Pfam" id="PF01555">
    <property type="entry name" value="N6_N4_Mtase"/>
    <property type="match status" value="1"/>
</dbReference>
<dbReference type="EC" id="2.1.1.72" evidence="2"/>
<comment type="caution">
    <text evidence="8">The sequence shown here is derived from an EMBL/GenBank/DDBJ whole genome shotgun (WGS) entry which is preliminary data.</text>
</comment>
<proteinExistence type="inferred from homology"/>
<name>A0ABS9V8W0_9BACT</name>
<comment type="similarity">
    <text evidence="1">Belongs to the N(4)/N(6)-methyltransferase family.</text>
</comment>